<name>A0ABX2F730_9PSEU</name>
<organism evidence="2 3">
    <name type="scientific">Kibdelosporangium persicum</name>
    <dbReference type="NCBI Taxonomy" id="2698649"/>
    <lineage>
        <taxon>Bacteria</taxon>
        <taxon>Bacillati</taxon>
        <taxon>Actinomycetota</taxon>
        <taxon>Actinomycetes</taxon>
        <taxon>Pseudonocardiales</taxon>
        <taxon>Pseudonocardiaceae</taxon>
        <taxon>Kibdelosporangium</taxon>
    </lineage>
</organism>
<accession>A0ABX2F730</accession>
<feature type="signal peptide" evidence="1">
    <location>
        <begin position="1"/>
        <end position="26"/>
    </location>
</feature>
<dbReference type="Proteomes" id="UP000763557">
    <property type="component" value="Unassembled WGS sequence"/>
</dbReference>
<sequence length="95" mass="10478">MRTTLSAGVLTLAAAAMAMFPAVASAAERADEEKWELVRTYETQADCRVDGIVGLVGEAWIDYRCRLHFEKGVWNLEVLREDAGEEEPPPPGEGR</sequence>
<evidence type="ECO:0008006" key="4">
    <source>
        <dbReference type="Google" id="ProtNLM"/>
    </source>
</evidence>
<dbReference type="RefSeq" id="WP_173134450.1">
    <property type="nucleotide sequence ID" value="NZ_CBCSGW010000010.1"/>
</dbReference>
<proteinExistence type="predicted"/>
<protein>
    <recommendedName>
        <fullName evidence="4">DUF4333 domain-containing protein</fullName>
    </recommendedName>
</protein>
<evidence type="ECO:0000256" key="1">
    <source>
        <dbReference type="SAM" id="SignalP"/>
    </source>
</evidence>
<keyword evidence="1" id="KW-0732">Signal</keyword>
<evidence type="ECO:0000313" key="2">
    <source>
        <dbReference type="EMBL" id="NRN67159.1"/>
    </source>
</evidence>
<comment type="caution">
    <text evidence="2">The sequence shown here is derived from an EMBL/GenBank/DDBJ whole genome shotgun (WGS) entry which is preliminary data.</text>
</comment>
<keyword evidence="3" id="KW-1185">Reference proteome</keyword>
<gene>
    <name evidence="2" type="ORF">GC106_43920</name>
</gene>
<evidence type="ECO:0000313" key="3">
    <source>
        <dbReference type="Proteomes" id="UP000763557"/>
    </source>
</evidence>
<feature type="chain" id="PRO_5045893343" description="DUF4333 domain-containing protein" evidence="1">
    <location>
        <begin position="27"/>
        <end position="95"/>
    </location>
</feature>
<dbReference type="EMBL" id="JAAATY010000013">
    <property type="protein sequence ID" value="NRN67159.1"/>
    <property type="molecule type" value="Genomic_DNA"/>
</dbReference>
<reference evidence="2 3" key="1">
    <citation type="submission" date="2020-01" db="EMBL/GenBank/DDBJ databases">
        <title>Kibdelosporangium persica a novel Actinomycetes from a hot desert in Iran.</title>
        <authorList>
            <person name="Safaei N."/>
            <person name="Zaburannyi N."/>
            <person name="Mueller R."/>
            <person name="Wink J."/>
        </authorList>
    </citation>
    <scope>NUCLEOTIDE SEQUENCE [LARGE SCALE GENOMIC DNA]</scope>
    <source>
        <strain evidence="2 3">4NS15</strain>
    </source>
</reference>